<dbReference type="EMBL" id="NQOU01000002">
    <property type="protein sequence ID" value="RII83393.1"/>
    <property type="molecule type" value="Genomic_DNA"/>
</dbReference>
<sequence>MVSRNKVAVMLTTDSLVDRRILLQAEALRSIGWTVKVIAPRKGTTRKLQKMPLNVSLPDDMRRYGAGANNLQLVFQAIAFLRSSGIGLLKGLLWKYCVNQPRYFKKLFIPKIIKEKADVFVAHDLSTLESAALAAQAHGAKLIYDSHELYCEQELSSRVKRLWEKVEATYIKQCSFVITINQSIAEELQRRYDLTSVKVILNAEVSDATLTYEKYFHSLYGLAFNKKIVLYQGTIDESRNVRVLIDAFRLLCNSNLVLIFLGAGKHVPRLRRLVREYRINSKIYFHDAVPQEQLLALTKSADVGIIPYLPTCLNNYYCTPNKLFEYIATGVPIIASDLPELRRFVSGYQIGDVCEMACPKTVAATLERFFSDPKAYEYFKSNVREVSKLLSWDIEKIKLISIYRNI</sequence>
<keyword evidence="5" id="KW-1185">Reference proteome</keyword>
<dbReference type="SUPFAM" id="SSF53756">
    <property type="entry name" value="UDP-Glycosyltransferase/glycogen phosphorylase"/>
    <property type="match status" value="1"/>
</dbReference>
<proteinExistence type="predicted"/>
<dbReference type="InterPro" id="IPR001296">
    <property type="entry name" value="Glyco_trans_1"/>
</dbReference>
<dbReference type="Pfam" id="PF00534">
    <property type="entry name" value="Glycos_transf_1"/>
    <property type="match status" value="1"/>
</dbReference>
<accession>A0ABX9MXY6</accession>
<dbReference type="Gene3D" id="3.40.50.2000">
    <property type="entry name" value="Glycogen Phosphorylase B"/>
    <property type="match status" value="2"/>
</dbReference>
<dbReference type="PANTHER" id="PTHR46401">
    <property type="entry name" value="GLYCOSYLTRANSFERASE WBBK-RELATED"/>
    <property type="match status" value="1"/>
</dbReference>
<evidence type="ECO:0008006" key="6">
    <source>
        <dbReference type="Google" id="ProtNLM"/>
    </source>
</evidence>
<protein>
    <recommendedName>
        <fullName evidence="6">Glycosyltransferase subfamily 4-like N-terminal domain-containing protein</fullName>
    </recommendedName>
</protein>
<gene>
    <name evidence="4" type="ORF">CJO09_07285</name>
</gene>
<dbReference type="Proteomes" id="UP000266483">
    <property type="component" value="Unassembled WGS sequence"/>
</dbReference>
<name>A0ABX9MXY6_9BURK</name>
<evidence type="ECO:0000256" key="1">
    <source>
        <dbReference type="ARBA" id="ARBA00022679"/>
    </source>
</evidence>
<evidence type="ECO:0000313" key="5">
    <source>
        <dbReference type="Proteomes" id="UP000266483"/>
    </source>
</evidence>
<dbReference type="PANTHER" id="PTHR46401:SF2">
    <property type="entry name" value="GLYCOSYLTRANSFERASE WBBK-RELATED"/>
    <property type="match status" value="1"/>
</dbReference>
<organism evidence="4 5">
    <name type="scientific">Neopusillimonas maritima</name>
    <dbReference type="NCBI Taxonomy" id="2026239"/>
    <lineage>
        <taxon>Bacteria</taxon>
        <taxon>Pseudomonadati</taxon>
        <taxon>Pseudomonadota</taxon>
        <taxon>Betaproteobacteria</taxon>
        <taxon>Burkholderiales</taxon>
        <taxon>Alcaligenaceae</taxon>
        <taxon>Neopusillimonas</taxon>
    </lineage>
</organism>
<dbReference type="Pfam" id="PF13579">
    <property type="entry name" value="Glyco_trans_4_4"/>
    <property type="match status" value="1"/>
</dbReference>
<feature type="domain" description="Glycosyl transferase family 1" evidence="2">
    <location>
        <begin position="225"/>
        <end position="385"/>
    </location>
</feature>
<dbReference type="InterPro" id="IPR028098">
    <property type="entry name" value="Glyco_trans_4-like_N"/>
</dbReference>
<evidence type="ECO:0000313" key="4">
    <source>
        <dbReference type="EMBL" id="RII83393.1"/>
    </source>
</evidence>
<feature type="domain" description="Glycosyltransferase subfamily 4-like N-terminal" evidence="3">
    <location>
        <begin position="19"/>
        <end position="197"/>
    </location>
</feature>
<comment type="caution">
    <text evidence="4">The sequence shown here is derived from an EMBL/GenBank/DDBJ whole genome shotgun (WGS) entry which is preliminary data.</text>
</comment>
<reference evidence="4 5" key="1">
    <citation type="submission" date="2017-08" db="EMBL/GenBank/DDBJ databases">
        <title>Pusillimonas indicus sp. nov., a member of the family Alcaligenaceae isolated from surface seawater.</title>
        <authorList>
            <person name="Li J."/>
        </authorList>
    </citation>
    <scope>NUCLEOTIDE SEQUENCE [LARGE SCALE GENOMIC DNA]</scope>
    <source>
        <strain evidence="4 5">17-4A</strain>
    </source>
</reference>
<evidence type="ECO:0000259" key="2">
    <source>
        <dbReference type="Pfam" id="PF00534"/>
    </source>
</evidence>
<evidence type="ECO:0000259" key="3">
    <source>
        <dbReference type="Pfam" id="PF13579"/>
    </source>
</evidence>
<keyword evidence="1" id="KW-0808">Transferase</keyword>